<keyword evidence="2" id="KW-1185">Reference proteome</keyword>
<gene>
    <name evidence="1" type="ORF">FBU59_006011</name>
</gene>
<dbReference type="EMBL" id="JANBPW010005049">
    <property type="protein sequence ID" value="KAJ1933485.1"/>
    <property type="molecule type" value="Genomic_DNA"/>
</dbReference>
<feature type="non-terminal residue" evidence="1">
    <location>
        <position position="1"/>
    </location>
</feature>
<proteinExistence type="predicted"/>
<reference evidence="1" key="1">
    <citation type="submission" date="2022-07" db="EMBL/GenBank/DDBJ databases">
        <title>Phylogenomic reconstructions and comparative analyses of Kickxellomycotina fungi.</title>
        <authorList>
            <person name="Reynolds N.K."/>
            <person name="Stajich J.E."/>
            <person name="Barry K."/>
            <person name="Grigoriev I.V."/>
            <person name="Crous P."/>
            <person name="Smith M.E."/>
        </authorList>
    </citation>
    <scope>NUCLEOTIDE SEQUENCE</scope>
    <source>
        <strain evidence="1">NRRL 5244</strain>
    </source>
</reference>
<protein>
    <submittedName>
        <fullName evidence="1">Uncharacterized protein</fullName>
    </submittedName>
</protein>
<comment type="caution">
    <text evidence="1">The sequence shown here is derived from an EMBL/GenBank/DDBJ whole genome shotgun (WGS) entry which is preliminary data.</text>
</comment>
<evidence type="ECO:0000313" key="2">
    <source>
        <dbReference type="Proteomes" id="UP001150603"/>
    </source>
</evidence>
<accession>A0ACC1J121</accession>
<dbReference type="Proteomes" id="UP001150603">
    <property type="component" value="Unassembled WGS sequence"/>
</dbReference>
<evidence type="ECO:0000313" key="1">
    <source>
        <dbReference type="EMBL" id="KAJ1933485.1"/>
    </source>
</evidence>
<organism evidence="1 2">
    <name type="scientific">Linderina macrospora</name>
    <dbReference type="NCBI Taxonomy" id="4868"/>
    <lineage>
        <taxon>Eukaryota</taxon>
        <taxon>Fungi</taxon>
        <taxon>Fungi incertae sedis</taxon>
        <taxon>Zoopagomycota</taxon>
        <taxon>Kickxellomycotina</taxon>
        <taxon>Kickxellomycetes</taxon>
        <taxon>Kickxellales</taxon>
        <taxon>Kickxellaceae</taxon>
        <taxon>Linderina</taxon>
    </lineage>
</organism>
<name>A0ACC1J121_9FUNG</name>
<sequence length="223" mass="23586">RYSPYSRPQPDSGMWAAGSGSGGGGGGGSGDSSRRGMSPTPRLQHPPLVASPVNEVLSPLSHAEQQHSQTYRQQYQLTPVQRSQHQSSVSPSIPDHSHNDGSKRMVSMSPHRHHPYQPSVQRPHTPQYPVTSRSGVSSPSLMGHKSVTGSGNSSSSATQYNVTEGVVPPSTAPVTMPTEATTPTTVVDESQQGLATHSRRIAVHSLLISESSSISEGSNRSPP</sequence>